<gene>
    <name evidence="5" type="ORF">N1F79_17860</name>
</gene>
<dbReference type="SUPFAM" id="SSF53649">
    <property type="entry name" value="Alkaline phosphatase-like"/>
    <property type="match status" value="1"/>
</dbReference>
<evidence type="ECO:0000313" key="6">
    <source>
        <dbReference type="Proteomes" id="UP001337305"/>
    </source>
</evidence>
<keyword evidence="6" id="KW-1185">Reference proteome</keyword>
<keyword evidence="3" id="KW-0812">Transmembrane</keyword>
<sequence>MNLKKSYKLSIIGLNRFYLVGICLLFISPIACVGKHTKESKVVDIAKQPNILFILTDDHASKAISAYGGGLNETPNIDRLANEGIRFDRCFVNNSICGPSRAAILTGKFSHINGLTDNGIKFDNTQVTFPKLLQQAGYSTAVVGKWHLGSQPSGFDYWNVLPGQGDYYNPEFIEMGDTTVVKGYVTDVITDISLKWLKKRDANKPFCLLYHHKAPHRNWMPAPRHLNLYDSINFPVPESLFDDYKNRGTAARTQEMEIDRHMYPIWDFKLATLAEMDAYIASNRYKNKNDNGLDSKSKNMLEANDKSADLAKFLRVYEKMTVEQRKAWHKAYDPKTKAYREANLNEKERLEWKYQRYVKDYLRSVAAVDENIGKMIKHLEETGELDNTIIVYTSDQGFYLGEHGWFDKRFMYEQSYGTPLIIRYPKKIKKETVSKALAMNIDLSPTLLDLAGIEIPEDIQGASLTPILENNGTVNSNWRKATYYHYYEYPSWHSVKRHYGIRTERYKLIHFYNDVDEWELYDLENDSQELDNIYHQPENKALIDALKDQLKELQIEYKDLDPTEQKIKFFQK</sequence>
<dbReference type="PROSITE" id="PS00523">
    <property type="entry name" value="SULFATASE_1"/>
    <property type="match status" value="1"/>
</dbReference>
<evidence type="ECO:0000313" key="5">
    <source>
        <dbReference type="EMBL" id="MEF3835003.1"/>
    </source>
</evidence>
<dbReference type="Gene3D" id="3.40.720.10">
    <property type="entry name" value="Alkaline Phosphatase, subunit A"/>
    <property type="match status" value="2"/>
</dbReference>
<organism evidence="5 6">
    <name type="scientific">Flavivirga spongiicola</name>
    <dbReference type="NCBI Taxonomy" id="421621"/>
    <lineage>
        <taxon>Bacteria</taxon>
        <taxon>Pseudomonadati</taxon>
        <taxon>Bacteroidota</taxon>
        <taxon>Flavobacteriia</taxon>
        <taxon>Flavobacteriales</taxon>
        <taxon>Flavobacteriaceae</taxon>
        <taxon>Flavivirga</taxon>
    </lineage>
</organism>
<dbReference type="EMBL" id="JAODOP010000004">
    <property type="protein sequence ID" value="MEF3835003.1"/>
    <property type="molecule type" value="Genomic_DNA"/>
</dbReference>
<keyword evidence="2" id="KW-0378">Hydrolase</keyword>
<comment type="caution">
    <text evidence="5">The sequence shown here is derived from an EMBL/GenBank/DDBJ whole genome shotgun (WGS) entry which is preliminary data.</text>
</comment>
<dbReference type="PANTHER" id="PTHR43108:SF6">
    <property type="entry name" value="N-SULPHOGLUCOSAMINE SULPHOHYDROLASE"/>
    <property type="match status" value="1"/>
</dbReference>
<dbReference type="Proteomes" id="UP001337305">
    <property type="component" value="Unassembled WGS sequence"/>
</dbReference>
<feature type="transmembrane region" description="Helical" evidence="3">
    <location>
        <begin position="12"/>
        <end position="31"/>
    </location>
</feature>
<proteinExistence type="inferred from homology"/>
<evidence type="ECO:0000256" key="1">
    <source>
        <dbReference type="ARBA" id="ARBA00008779"/>
    </source>
</evidence>
<reference evidence="5 6" key="1">
    <citation type="submission" date="2022-09" db="EMBL/GenBank/DDBJ databases">
        <title>Genome sequencing of Flavivirga sp. MEBiC05379.</title>
        <authorList>
            <person name="Oh H.-M."/>
            <person name="Kwon K.K."/>
            <person name="Park M.J."/>
            <person name="Yang S.-H."/>
        </authorList>
    </citation>
    <scope>NUCLEOTIDE SEQUENCE [LARGE SCALE GENOMIC DNA]</scope>
    <source>
        <strain evidence="5 6">MEBiC05379</strain>
    </source>
</reference>
<dbReference type="InterPro" id="IPR017850">
    <property type="entry name" value="Alkaline_phosphatase_core_sf"/>
</dbReference>
<evidence type="ECO:0000259" key="4">
    <source>
        <dbReference type="Pfam" id="PF16347"/>
    </source>
</evidence>
<protein>
    <submittedName>
        <fullName evidence="5">Sulfatase</fullName>
    </submittedName>
</protein>
<dbReference type="RefSeq" id="WP_303307306.1">
    <property type="nucleotide sequence ID" value="NZ_JAODOP010000004.1"/>
</dbReference>
<keyword evidence="3" id="KW-0472">Membrane</keyword>
<evidence type="ECO:0000256" key="2">
    <source>
        <dbReference type="ARBA" id="ARBA00022801"/>
    </source>
</evidence>
<keyword evidence="3" id="KW-1133">Transmembrane helix</keyword>
<dbReference type="InterPro" id="IPR024607">
    <property type="entry name" value="Sulfatase_CS"/>
</dbReference>
<dbReference type="PANTHER" id="PTHR43108">
    <property type="entry name" value="N-ACETYLGLUCOSAMINE-6-SULFATASE FAMILY MEMBER"/>
    <property type="match status" value="1"/>
</dbReference>
<dbReference type="CDD" id="cd16031">
    <property type="entry name" value="G6S_like"/>
    <property type="match status" value="1"/>
</dbReference>
<feature type="domain" description="N-sulphoglucosamine sulphohydrolase C-terminal" evidence="4">
    <location>
        <begin position="401"/>
        <end position="554"/>
    </location>
</feature>
<dbReference type="PROSITE" id="PS00149">
    <property type="entry name" value="SULFATASE_2"/>
    <property type="match status" value="1"/>
</dbReference>
<evidence type="ECO:0000256" key="3">
    <source>
        <dbReference type="SAM" id="Phobius"/>
    </source>
</evidence>
<name>A0ABU7XWV1_9FLAO</name>
<comment type="similarity">
    <text evidence="1">Belongs to the sulfatase family.</text>
</comment>
<dbReference type="InterPro" id="IPR032506">
    <property type="entry name" value="SGSH_C"/>
</dbReference>
<dbReference type="Pfam" id="PF16347">
    <property type="entry name" value="SGSH_C"/>
    <property type="match status" value="1"/>
</dbReference>
<accession>A0ABU7XWV1</accession>